<evidence type="ECO:0000256" key="4">
    <source>
        <dbReference type="ARBA" id="ARBA00023125"/>
    </source>
</evidence>
<keyword evidence="2" id="KW-0929">Antimicrobial</keyword>
<dbReference type="Proteomes" id="UP001596058">
    <property type="component" value="Unassembled WGS sequence"/>
</dbReference>
<dbReference type="SUPFAM" id="SSF49319">
    <property type="entry name" value="Actinoxanthin-like"/>
    <property type="match status" value="1"/>
</dbReference>
<proteinExistence type="inferred from homology"/>
<evidence type="ECO:0000256" key="5">
    <source>
        <dbReference type="ARBA" id="ARBA00023157"/>
    </source>
</evidence>
<organism evidence="7 8">
    <name type="scientific">Nonomuraea insulae</name>
    <dbReference type="NCBI Taxonomy" id="1616787"/>
    <lineage>
        <taxon>Bacteria</taxon>
        <taxon>Bacillati</taxon>
        <taxon>Actinomycetota</taxon>
        <taxon>Actinomycetes</taxon>
        <taxon>Streptosporangiales</taxon>
        <taxon>Streptosporangiaceae</taxon>
        <taxon>Nonomuraea</taxon>
    </lineage>
</organism>
<keyword evidence="6" id="KW-0732">Signal</keyword>
<keyword evidence="4" id="KW-0238">DNA-binding</keyword>
<dbReference type="InterPro" id="IPR027273">
    <property type="entry name" value="Neocarzinostatin-like"/>
</dbReference>
<evidence type="ECO:0000256" key="1">
    <source>
        <dbReference type="ARBA" id="ARBA00010648"/>
    </source>
</evidence>
<keyword evidence="8" id="KW-1185">Reference proteome</keyword>
<evidence type="ECO:0000256" key="3">
    <source>
        <dbReference type="ARBA" id="ARBA00023022"/>
    </source>
</evidence>
<keyword evidence="5" id="KW-1015">Disulfide bond</keyword>
<dbReference type="RefSeq" id="WP_379516606.1">
    <property type="nucleotide sequence ID" value="NZ_JBHSPA010000027.1"/>
</dbReference>
<feature type="signal peptide" evidence="6">
    <location>
        <begin position="1"/>
        <end position="30"/>
    </location>
</feature>
<reference evidence="8" key="1">
    <citation type="journal article" date="2019" name="Int. J. Syst. Evol. Microbiol.">
        <title>The Global Catalogue of Microorganisms (GCM) 10K type strain sequencing project: providing services to taxonomists for standard genome sequencing and annotation.</title>
        <authorList>
            <consortium name="The Broad Institute Genomics Platform"/>
            <consortium name="The Broad Institute Genome Sequencing Center for Infectious Disease"/>
            <person name="Wu L."/>
            <person name="Ma J."/>
        </authorList>
    </citation>
    <scope>NUCLEOTIDE SEQUENCE [LARGE SCALE GENOMIC DNA]</scope>
    <source>
        <strain evidence="8">CCUG 53903</strain>
    </source>
</reference>
<dbReference type="InterPro" id="IPR002186">
    <property type="entry name" value="Neocarzinostatin_fam"/>
</dbReference>
<evidence type="ECO:0000313" key="8">
    <source>
        <dbReference type="Proteomes" id="UP001596058"/>
    </source>
</evidence>
<dbReference type="PRINTS" id="PR01885">
    <property type="entry name" value="MACROMOMYCIN"/>
</dbReference>
<feature type="chain" id="PRO_5047304305" evidence="6">
    <location>
        <begin position="31"/>
        <end position="141"/>
    </location>
</feature>
<keyword evidence="3" id="KW-0044">Antibiotic</keyword>
<evidence type="ECO:0000256" key="6">
    <source>
        <dbReference type="SAM" id="SignalP"/>
    </source>
</evidence>
<accession>A0ABW1CQQ0</accession>
<dbReference type="Pfam" id="PF00960">
    <property type="entry name" value="Neocarzinostat"/>
    <property type="match status" value="1"/>
</dbReference>
<dbReference type="NCBIfam" id="NF040680">
    <property type="entry name" value="chromo_anti"/>
    <property type="match status" value="1"/>
</dbReference>
<dbReference type="EMBL" id="JBHSPA010000027">
    <property type="protein sequence ID" value="MFC5827106.1"/>
    <property type="molecule type" value="Genomic_DNA"/>
</dbReference>
<comment type="caution">
    <text evidence="7">The sequence shown here is derived from an EMBL/GenBank/DDBJ whole genome shotgun (WGS) entry which is preliminary data.</text>
</comment>
<comment type="similarity">
    <text evidence="1">Belongs to the neocarzinostatin family.</text>
</comment>
<protein>
    <submittedName>
        <fullName evidence="7">Enediyne antibiotic chromoprotein</fullName>
    </submittedName>
</protein>
<evidence type="ECO:0000256" key="2">
    <source>
        <dbReference type="ARBA" id="ARBA00022529"/>
    </source>
</evidence>
<sequence length="141" mass="13640">MQKNNMLAKFGVAAAVVVGGLTLAAQPSMAAAASFSVTPASGLADGASVTVAISGAGASEEFNILQCANVGSVLACNVDTVKTATTNASGSASTSFTVKKTFAGVSPEGASVGTVNCATTACYVSTGNAASFLGSKQITFS</sequence>
<dbReference type="Gene3D" id="2.60.40.230">
    <property type="entry name" value="Neocarzinostatin-like"/>
    <property type="match status" value="1"/>
</dbReference>
<name>A0ABW1CQQ0_9ACTN</name>
<gene>
    <name evidence="7" type="ORF">ACFPZ3_24815</name>
</gene>
<evidence type="ECO:0000313" key="7">
    <source>
        <dbReference type="EMBL" id="MFC5827106.1"/>
    </source>
</evidence>